<organism evidence="4">
    <name type="scientific">Paraconexibacter sp. AEG42_29</name>
    <dbReference type="NCBI Taxonomy" id="2997339"/>
    <lineage>
        <taxon>Bacteria</taxon>
        <taxon>Bacillati</taxon>
        <taxon>Actinomycetota</taxon>
        <taxon>Thermoleophilia</taxon>
        <taxon>Solirubrobacterales</taxon>
        <taxon>Paraconexibacteraceae</taxon>
        <taxon>Paraconexibacter</taxon>
    </lineage>
</organism>
<dbReference type="KEGG" id="parq:DSM112329_00959"/>
<dbReference type="EMBL" id="CP114014">
    <property type="protein sequence ID" value="XAY04130.1"/>
    <property type="molecule type" value="Genomic_DNA"/>
</dbReference>
<dbReference type="NCBIfam" id="NF004845">
    <property type="entry name" value="PRK06196.1"/>
    <property type="match status" value="1"/>
</dbReference>
<evidence type="ECO:0000313" key="4">
    <source>
        <dbReference type="EMBL" id="XAY04130.1"/>
    </source>
</evidence>
<accession>A0AAU7AR69</accession>
<evidence type="ECO:0000256" key="1">
    <source>
        <dbReference type="ARBA" id="ARBA00006484"/>
    </source>
</evidence>
<sequence>MSTPQQPVGSGFGYRSTAAEVVDGVDLTGRLAIVTGGYSGLGLETVRALAGAGAQVVVPARRPVAAQEALADIPGTEVDELDLADLLSVAAFAGRFVASGRSLDILINNAAVMACPETRVGPDGWEAQLATNHLGHFALAAGLWPALIAGNGARVVALSSTGHKLSAIRFDDLQFATGYDKWQAYGQAKTANSLFAVELDARGQASGVRAFAVHPGGIMTPLQRHLGREEMIASGWMDSDGNVSERFKTVEQGAATSVWAATAPRLQGLGGVYCENCEVAERTVPGAEDARIRGVDAHAVDPDDAARLWAVSAQLTGVDPFAAA</sequence>
<proteinExistence type="inferred from homology"/>
<comment type="similarity">
    <text evidence="1">Belongs to the short-chain dehydrogenases/reductases (SDR) family.</text>
</comment>
<dbReference type="GO" id="GO:0016491">
    <property type="term" value="F:oxidoreductase activity"/>
    <property type="evidence" value="ECO:0007669"/>
    <property type="project" value="UniProtKB-KW"/>
</dbReference>
<protein>
    <recommendedName>
        <fullName evidence="3">Probable oxidoreductase</fullName>
    </recommendedName>
</protein>
<evidence type="ECO:0000256" key="2">
    <source>
        <dbReference type="ARBA" id="ARBA00023002"/>
    </source>
</evidence>
<gene>
    <name evidence="4" type="ORF">DSM112329_00959</name>
</gene>
<dbReference type="RefSeq" id="WP_354700674.1">
    <property type="nucleotide sequence ID" value="NZ_CP114014.1"/>
</dbReference>
<dbReference type="SUPFAM" id="SSF51735">
    <property type="entry name" value="NAD(P)-binding Rossmann-fold domains"/>
    <property type="match status" value="1"/>
</dbReference>
<dbReference type="InterPro" id="IPR002347">
    <property type="entry name" value="SDR_fam"/>
</dbReference>
<dbReference type="PRINTS" id="PR00081">
    <property type="entry name" value="GDHRDH"/>
</dbReference>
<dbReference type="Gene3D" id="3.40.50.720">
    <property type="entry name" value="NAD(P)-binding Rossmann-like Domain"/>
    <property type="match status" value="1"/>
</dbReference>
<reference evidence="4" key="1">
    <citation type="submission" date="2022-12" db="EMBL/GenBank/DDBJ databases">
        <title>Paraconexibacter alkalitolerans sp. nov. and Baekduia alba sp. nov., isolated from soil and emended description of the genera Paraconexibacter (Chun et al., 2020) and Baekduia (An et al., 2020).</title>
        <authorList>
            <person name="Vieira S."/>
            <person name="Huber K.J."/>
            <person name="Geppert A."/>
            <person name="Wolf J."/>
            <person name="Neumann-Schaal M."/>
            <person name="Muesken M."/>
            <person name="Overmann J."/>
        </authorList>
    </citation>
    <scope>NUCLEOTIDE SEQUENCE</scope>
    <source>
        <strain evidence="4">AEG42_29</strain>
    </source>
</reference>
<dbReference type="AlphaFoldDB" id="A0AAU7AR69"/>
<evidence type="ECO:0000256" key="3">
    <source>
        <dbReference type="ARBA" id="ARBA00071493"/>
    </source>
</evidence>
<dbReference type="FunFam" id="3.40.50.720:FF:000594">
    <property type="entry name" value="Short-chain oxidoreductase"/>
    <property type="match status" value="1"/>
</dbReference>
<name>A0AAU7AR69_9ACTN</name>
<dbReference type="PANTHER" id="PTHR24320:SF148">
    <property type="entry name" value="NAD(P)-BINDING ROSSMANN-FOLD SUPERFAMILY PROTEIN"/>
    <property type="match status" value="1"/>
</dbReference>
<dbReference type="PANTHER" id="PTHR24320">
    <property type="entry name" value="RETINOL DEHYDROGENASE"/>
    <property type="match status" value="1"/>
</dbReference>
<dbReference type="InterPro" id="IPR036291">
    <property type="entry name" value="NAD(P)-bd_dom_sf"/>
</dbReference>
<dbReference type="Pfam" id="PF00106">
    <property type="entry name" value="adh_short"/>
    <property type="match status" value="1"/>
</dbReference>
<keyword evidence="2" id="KW-0560">Oxidoreductase</keyword>